<dbReference type="AlphaFoldDB" id="E3NQS2"/>
<dbReference type="Proteomes" id="UP000008281">
    <property type="component" value="Unassembled WGS sequence"/>
</dbReference>
<dbReference type="STRING" id="31234.E3NQS2"/>
<feature type="domain" description="Mos1 transposase HTH" evidence="1">
    <location>
        <begin position="12"/>
        <end position="60"/>
    </location>
</feature>
<dbReference type="InterPro" id="IPR041426">
    <property type="entry name" value="Mos1_HTH"/>
</dbReference>
<dbReference type="InterPro" id="IPR052709">
    <property type="entry name" value="Transposase-MT_Hybrid"/>
</dbReference>
<sequence length="345" mass="40736">MNAAPIFVPDRLHICHVILFLFLSNSKITEIEERMVEVYKDNAPQRQTISRWVRRFKNKDFSLAEEPRSGRPMELDIDKLREVVESGPFQFIRELTTVMGSTHSAVKRGLGALGKVKKIGRWIPHKLSDFDLERRVDMSLQLQTLHPNFNWLDHLVTSDEKWVLYENHHRRAQSVDADKQPKGVVKQELHPKKILLSFWWSVHGVLYWELLPEGKISPPTTILLNYRRKLKRVLVRRSIDVYRTLPYEQFPSEYSYDEFDHINHHTTSNFAEIVNIMQNQLRVASSWLLYIDTEGTYSQLRNGSRLALITIFDVDSRKFQQYIINKVCSHVSQYKKEQETNVEYL</sequence>
<dbReference type="OrthoDB" id="5873070at2759"/>
<protein>
    <recommendedName>
        <fullName evidence="1">Mos1 transposase HTH domain-containing protein</fullName>
    </recommendedName>
</protein>
<dbReference type="Pfam" id="PF17906">
    <property type="entry name" value="HTH_48"/>
    <property type="match status" value="1"/>
</dbReference>
<evidence type="ECO:0000259" key="1">
    <source>
        <dbReference type="Pfam" id="PF17906"/>
    </source>
</evidence>
<gene>
    <name evidence="2" type="ORF">CRE_04434</name>
</gene>
<dbReference type="Gene3D" id="3.30.420.10">
    <property type="entry name" value="Ribonuclease H-like superfamily/Ribonuclease H"/>
    <property type="match status" value="1"/>
</dbReference>
<accession>E3NQS2</accession>
<dbReference type="PANTHER" id="PTHR46060:SF1">
    <property type="entry name" value="MARINER MOS1 TRANSPOSASE-LIKE PROTEIN"/>
    <property type="match status" value="1"/>
</dbReference>
<evidence type="ECO:0000313" key="2">
    <source>
        <dbReference type="EMBL" id="EFO85388.1"/>
    </source>
</evidence>
<name>E3NQS2_CAERE</name>
<dbReference type="Pfam" id="PF01359">
    <property type="entry name" value="Transposase_1"/>
    <property type="match status" value="1"/>
</dbReference>
<dbReference type="PANTHER" id="PTHR46060">
    <property type="entry name" value="MARINER MOS1 TRANSPOSASE-LIKE PROTEIN"/>
    <property type="match status" value="1"/>
</dbReference>
<dbReference type="HOGENOM" id="CLU_804716_0_0_1"/>
<dbReference type="EMBL" id="DS269577">
    <property type="protein sequence ID" value="EFO85388.1"/>
    <property type="molecule type" value="Genomic_DNA"/>
</dbReference>
<organism evidence="3">
    <name type="scientific">Caenorhabditis remanei</name>
    <name type="common">Caenorhabditis vulgaris</name>
    <dbReference type="NCBI Taxonomy" id="31234"/>
    <lineage>
        <taxon>Eukaryota</taxon>
        <taxon>Metazoa</taxon>
        <taxon>Ecdysozoa</taxon>
        <taxon>Nematoda</taxon>
        <taxon>Chromadorea</taxon>
        <taxon>Rhabditida</taxon>
        <taxon>Rhabditina</taxon>
        <taxon>Rhabditomorpha</taxon>
        <taxon>Rhabditoidea</taxon>
        <taxon>Rhabditidae</taxon>
        <taxon>Peloderinae</taxon>
        <taxon>Caenorhabditis</taxon>
    </lineage>
</organism>
<proteinExistence type="predicted"/>
<keyword evidence="3" id="KW-1185">Reference proteome</keyword>
<dbReference type="InterPro" id="IPR036397">
    <property type="entry name" value="RNaseH_sf"/>
</dbReference>
<evidence type="ECO:0000313" key="3">
    <source>
        <dbReference type="Proteomes" id="UP000008281"/>
    </source>
</evidence>
<reference evidence="2" key="1">
    <citation type="submission" date="2007-07" db="EMBL/GenBank/DDBJ databases">
        <title>PCAP assembly of the Caenorhabditis remanei genome.</title>
        <authorList>
            <consortium name="The Caenorhabditis remanei Sequencing Consortium"/>
            <person name="Wilson R.K."/>
        </authorList>
    </citation>
    <scope>NUCLEOTIDE SEQUENCE [LARGE SCALE GENOMIC DNA]</scope>
    <source>
        <strain evidence="2">PB4641</strain>
    </source>
</reference>
<dbReference type="Gene3D" id="1.10.10.1450">
    <property type="match status" value="1"/>
</dbReference>
<dbReference type="InParanoid" id="E3NQS2"/>
<dbReference type="InterPro" id="IPR001888">
    <property type="entry name" value="Transposase_1"/>
</dbReference>
<dbReference type="GO" id="GO:0003676">
    <property type="term" value="F:nucleic acid binding"/>
    <property type="evidence" value="ECO:0007669"/>
    <property type="project" value="InterPro"/>
</dbReference>